<evidence type="ECO:0000256" key="8">
    <source>
        <dbReference type="SAM" id="Phobius"/>
    </source>
</evidence>
<keyword evidence="6 8" id="KW-1133">Transmembrane helix</keyword>
<dbReference type="PANTHER" id="PTHR22911">
    <property type="entry name" value="ACYL-MALONYL CONDENSING ENZYME-RELATED"/>
    <property type="match status" value="1"/>
</dbReference>
<feature type="transmembrane region" description="Helical" evidence="8">
    <location>
        <begin position="15"/>
        <end position="33"/>
    </location>
</feature>
<evidence type="ECO:0000256" key="7">
    <source>
        <dbReference type="ARBA" id="ARBA00023136"/>
    </source>
</evidence>
<evidence type="ECO:0000256" key="5">
    <source>
        <dbReference type="ARBA" id="ARBA00022692"/>
    </source>
</evidence>
<dbReference type="GO" id="GO:0005886">
    <property type="term" value="C:plasma membrane"/>
    <property type="evidence" value="ECO:0007669"/>
    <property type="project" value="UniProtKB-SubCell"/>
</dbReference>
<feature type="transmembrane region" description="Helical" evidence="8">
    <location>
        <begin position="193"/>
        <end position="214"/>
    </location>
</feature>
<feature type="transmembrane region" description="Helical" evidence="8">
    <location>
        <begin position="78"/>
        <end position="98"/>
    </location>
</feature>
<gene>
    <name evidence="10" type="ORF">SAMN06296378_1064</name>
</gene>
<feature type="transmembrane region" description="Helical" evidence="8">
    <location>
        <begin position="281"/>
        <end position="300"/>
    </location>
</feature>
<dbReference type="Proteomes" id="UP000219440">
    <property type="component" value="Unassembled WGS sequence"/>
</dbReference>
<feature type="transmembrane region" description="Helical" evidence="8">
    <location>
        <begin position="247"/>
        <end position="269"/>
    </location>
</feature>
<evidence type="ECO:0000313" key="11">
    <source>
        <dbReference type="Proteomes" id="UP000219440"/>
    </source>
</evidence>
<keyword evidence="4" id="KW-1003">Cell membrane</keyword>
<feature type="transmembrane region" description="Helical" evidence="8">
    <location>
        <begin position="220"/>
        <end position="240"/>
    </location>
</feature>
<dbReference type="PANTHER" id="PTHR22911:SF137">
    <property type="entry name" value="SOLUTE CARRIER FAMILY 35 MEMBER G2-RELATED"/>
    <property type="match status" value="1"/>
</dbReference>
<feature type="domain" description="EamA" evidence="9">
    <location>
        <begin position="14"/>
        <end position="149"/>
    </location>
</feature>
<feature type="transmembrane region" description="Helical" evidence="8">
    <location>
        <begin position="134"/>
        <end position="151"/>
    </location>
</feature>
<comment type="subcellular location">
    <subcellularLocation>
        <location evidence="1">Cell membrane</location>
        <topology evidence="1">Multi-pass membrane protein</topology>
    </subcellularLocation>
</comment>
<feature type="transmembrane region" description="Helical" evidence="8">
    <location>
        <begin position="45"/>
        <end position="66"/>
    </location>
</feature>
<evidence type="ECO:0000256" key="2">
    <source>
        <dbReference type="ARBA" id="ARBA00007362"/>
    </source>
</evidence>
<dbReference type="Pfam" id="PF00892">
    <property type="entry name" value="EamA"/>
    <property type="match status" value="2"/>
</dbReference>
<keyword evidence="5 8" id="KW-0812">Transmembrane</keyword>
<name>A0A2C8Z8I3_9MICO</name>
<evidence type="ECO:0000313" key="10">
    <source>
        <dbReference type="EMBL" id="SOE60229.1"/>
    </source>
</evidence>
<feature type="domain" description="EamA" evidence="9">
    <location>
        <begin position="159"/>
        <end position="292"/>
    </location>
</feature>
<evidence type="ECO:0000259" key="9">
    <source>
        <dbReference type="Pfam" id="PF00892"/>
    </source>
</evidence>
<comment type="similarity">
    <text evidence="2">Belongs to the EamA transporter family.</text>
</comment>
<evidence type="ECO:0000256" key="3">
    <source>
        <dbReference type="ARBA" id="ARBA00022448"/>
    </source>
</evidence>
<dbReference type="AlphaFoldDB" id="A0A2C8Z8I3"/>
<evidence type="ECO:0000256" key="1">
    <source>
        <dbReference type="ARBA" id="ARBA00004651"/>
    </source>
</evidence>
<accession>A0A2C8Z8I3</accession>
<dbReference type="SUPFAM" id="SSF103481">
    <property type="entry name" value="Multidrug resistance efflux transporter EmrE"/>
    <property type="match status" value="2"/>
</dbReference>
<evidence type="ECO:0000256" key="6">
    <source>
        <dbReference type="ARBA" id="ARBA00022989"/>
    </source>
</evidence>
<dbReference type="RefSeq" id="WP_097060201.1">
    <property type="nucleotide sequence ID" value="NZ_BMLC01000001.1"/>
</dbReference>
<keyword evidence="7 8" id="KW-0472">Membrane</keyword>
<feature type="transmembrane region" description="Helical" evidence="8">
    <location>
        <begin position="157"/>
        <end position="173"/>
    </location>
</feature>
<sequence length="310" mass="32854">MSTTPAADDRVSRPGLAFAVASYVLWGFLPVLFVSLQPAGPIEIVAWRIVLSLVFCALLISATRGWPRLLAILRDRATLLTLSVAGVFILVNWVVYVFASVTGHVVEASLGYFTNPIVTVLLGVIVLRERLRPLQWVAIGVSAVAVFVLAIGYGAFPWIALTLAFSFGLYGLVKKRVGPKADAISGLAIETAVLAPAAAVALLVIGAAGGLTIATEGAGHTALILSLGVATAVPLILFAAASRRLPLTYMGLVQYIAPILQLVVGVVVLNEEMPPERWLGFGIVWLALAVLTIDMFVAAARQRRRRAPGK</sequence>
<protein>
    <submittedName>
        <fullName evidence="10">Chloramphenicol-sensitive protein RarD</fullName>
    </submittedName>
</protein>
<evidence type="ECO:0000256" key="4">
    <source>
        <dbReference type="ARBA" id="ARBA00022475"/>
    </source>
</evidence>
<keyword evidence="3" id="KW-0813">Transport</keyword>
<dbReference type="InterPro" id="IPR037185">
    <property type="entry name" value="EmrE-like"/>
</dbReference>
<reference evidence="10 11" key="1">
    <citation type="submission" date="2017-09" db="EMBL/GenBank/DDBJ databases">
        <authorList>
            <person name="Ehlers B."/>
            <person name="Leendertz F.H."/>
        </authorList>
    </citation>
    <scope>NUCLEOTIDE SEQUENCE [LARGE SCALE GENOMIC DNA]</scope>
    <source>
        <strain evidence="10 11">CGMCC 1.05381</strain>
    </source>
</reference>
<organism evidence="10 11">
    <name type="scientific">Salinibacterium xinjiangense</name>
    <dbReference type="NCBI Taxonomy" id="386302"/>
    <lineage>
        <taxon>Bacteria</taxon>
        <taxon>Bacillati</taxon>
        <taxon>Actinomycetota</taxon>
        <taxon>Actinomycetes</taxon>
        <taxon>Micrococcales</taxon>
        <taxon>Microbacteriaceae</taxon>
        <taxon>Salinibacterium</taxon>
    </lineage>
</organism>
<dbReference type="InterPro" id="IPR004626">
    <property type="entry name" value="RarD"/>
</dbReference>
<dbReference type="InterPro" id="IPR000620">
    <property type="entry name" value="EamA_dom"/>
</dbReference>
<dbReference type="OrthoDB" id="369870at2"/>
<proteinExistence type="inferred from homology"/>
<dbReference type="EMBL" id="OCST01000002">
    <property type="protein sequence ID" value="SOE60229.1"/>
    <property type="molecule type" value="Genomic_DNA"/>
</dbReference>
<dbReference type="NCBIfam" id="TIGR00688">
    <property type="entry name" value="rarD"/>
    <property type="match status" value="1"/>
</dbReference>
<feature type="transmembrane region" description="Helical" evidence="8">
    <location>
        <begin position="110"/>
        <end position="127"/>
    </location>
</feature>
<keyword evidence="11" id="KW-1185">Reference proteome</keyword>